<accession>A0ABN0ABC2</accession>
<organism evidence="1 2">
    <name type="scientific">Aerococcus viridans (strain ATCC 11563 / DSM 20340 / CCUG 4311 / JCM 20461 / NBRC 12219 / NCTC 8251 / M1)</name>
    <dbReference type="NCBI Taxonomy" id="655812"/>
    <lineage>
        <taxon>Bacteria</taxon>
        <taxon>Bacillati</taxon>
        <taxon>Bacillota</taxon>
        <taxon>Bacilli</taxon>
        <taxon>Lactobacillales</taxon>
        <taxon>Aerococcaceae</taxon>
        <taxon>Aerococcus</taxon>
    </lineage>
</organism>
<evidence type="ECO:0000313" key="1">
    <source>
        <dbReference type="EMBL" id="EFG50603.1"/>
    </source>
</evidence>
<dbReference type="Proteomes" id="UP000003764">
    <property type="component" value="Unassembled WGS sequence"/>
</dbReference>
<sequence length="52" mass="6086">IHSSKIMCFRTGYIRKKAVIKIICLFKGRLTPWKNRLKIFTITSLNPLPRSP</sequence>
<reference evidence="1 2" key="1">
    <citation type="submission" date="2010-04" db="EMBL/GenBank/DDBJ databases">
        <authorList>
            <person name="Muzny D."/>
            <person name="Qin X."/>
            <person name="Deng J."/>
            <person name="Jiang H."/>
            <person name="Liu Y."/>
            <person name="Qu J."/>
            <person name="Song X.-Z."/>
            <person name="Zhang L."/>
            <person name="Thornton R."/>
            <person name="Coyle M."/>
            <person name="Francisco L."/>
            <person name="Jackson L."/>
            <person name="Javaid M."/>
            <person name="Korchina V."/>
            <person name="Kovar C."/>
            <person name="Mata R."/>
            <person name="Mathew T."/>
            <person name="Ngo R."/>
            <person name="Nguyen L."/>
            <person name="Nguyen N."/>
            <person name="Okwuonu G."/>
            <person name="Ongeri F."/>
            <person name="Pham C."/>
            <person name="Simmons D."/>
            <person name="Wilczek-Boney K."/>
            <person name="Hale W."/>
            <person name="Jakkamsetti A."/>
            <person name="Pham P."/>
            <person name="Ruth R."/>
            <person name="San Lucas F."/>
            <person name="Warren J."/>
            <person name="Zhang J."/>
            <person name="Zhao Z."/>
            <person name="Zhou C."/>
            <person name="Zhu D."/>
            <person name="Lee S."/>
            <person name="Bess C."/>
            <person name="Blankenburg K."/>
            <person name="Forbes L."/>
            <person name="Fu Q."/>
            <person name="Gubbala S."/>
            <person name="Hirani K."/>
            <person name="Jayaseelan J.C."/>
            <person name="Lara F."/>
            <person name="Munidasa M."/>
            <person name="Palculict T."/>
            <person name="Patil S."/>
            <person name="Pu L.-L."/>
            <person name="Saada N."/>
            <person name="Tang L."/>
            <person name="Weissenberger G."/>
            <person name="Zhu Y."/>
            <person name="Hemphill L."/>
            <person name="Shang Y."/>
            <person name="Youmans B."/>
            <person name="Ayvaz T."/>
            <person name="Ross M."/>
            <person name="Santibanez J."/>
            <person name="Aqrawi P."/>
            <person name="Gross S."/>
            <person name="Joshi V."/>
            <person name="Fowler G."/>
            <person name="Nazareth L."/>
            <person name="Reid J."/>
            <person name="Worley K."/>
            <person name="Petrosino J."/>
            <person name="Highlander S."/>
            <person name="Gibbs R."/>
            <person name="Gibbs R."/>
        </authorList>
    </citation>
    <scope>NUCLEOTIDE SEQUENCE [LARGE SCALE GENOMIC DNA]</scope>
    <source>
        <strain evidence="1 2">ATCC 11563</strain>
    </source>
</reference>
<protein>
    <submittedName>
        <fullName evidence="1">Uncharacterized protein</fullName>
    </submittedName>
</protein>
<feature type="non-terminal residue" evidence="1">
    <location>
        <position position="1"/>
    </location>
</feature>
<name>A0ABN0ABC2_AERVM</name>
<proteinExistence type="predicted"/>
<dbReference type="EMBL" id="ADNT01000005">
    <property type="protein sequence ID" value="EFG50603.1"/>
    <property type="molecule type" value="Genomic_DNA"/>
</dbReference>
<gene>
    <name evidence="1" type="ORF">HMPREF0061_0048</name>
</gene>
<evidence type="ECO:0000313" key="2">
    <source>
        <dbReference type="Proteomes" id="UP000003764"/>
    </source>
</evidence>
<comment type="caution">
    <text evidence="1">The sequence shown here is derived from an EMBL/GenBank/DDBJ whole genome shotgun (WGS) entry which is preliminary data.</text>
</comment>
<keyword evidence="2" id="KW-1185">Reference proteome</keyword>